<dbReference type="NCBIfam" id="NF012211">
    <property type="entry name" value="tand_rpt_95"/>
    <property type="match status" value="2"/>
</dbReference>
<dbReference type="InterPro" id="IPR025592">
    <property type="entry name" value="DUF4347"/>
</dbReference>
<evidence type="ECO:0000256" key="4">
    <source>
        <dbReference type="ARBA" id="ARBA00022837"/>
    </source>
</evidence>
<dbReference type="InterPro" id="IPR002126">
    <property type="entry name" value="Cadherin-like_dom"/>
</dbReference>
<keyword evidence="7" id="KW-0472">Membrane</keyword>
<dbReference type="PRINTS" id="PR00205">
    <property type="entry name" value="CADHERIN"/>
</dbReference>
<feature type="domain" description="Cadherin" evidence="9">
    <location>
        <begin position="776"/>
        <end position="880"/>
    </location>
</feature>
<dbReference type="GO" id="GO:0005911">
    <property type="term" value="C:cell-cell junction"/>
    <property type="evidence" value="ECO:0007669"/>
    <property type="project" value="TreeGrafter"/>
</dbReference>
<sequence length="2405" mass="241761">MSATTGCRGTRFVFEELETRLLYSADLAQAAGMPLPASPSGGTHPAEKPGALLDARQLNHPAALAFECLLPQGAQDTEASTLVTPATAADPLRHEIVFVDMAVDGAAELLQGLQAAATPGRQVDIVAIPAGSDGFAVITDTLAGRTGLDAVHILGHADGHGLQLGTTRLDGSTLSSHAQALAAWGTALQAQADLMFYGCDLGATTEGLALVQDMALLTGADVAASNDLTANAAHGGDWVLEVRTGTIESESVVNDPLAATWNGSLLVLPGGGQTAAHTATVGTPEATTGPRSVVMDGQGRFTTIWSTGTDVAYQRFLADGTADAAAGTVNNVYAVYGAAAAGNGDGRFAVAYFEYFPGVLGLVLADAHIKLDVFDASGTRTASVTVAGTNLLEGLLGNVLTGTPQITPTVAMDASGNIAVAWNVGNFMAVSWYDSAGTALGAQVIDAGVAASQVALAMGPSGTVLSWTRGGDGVFAQVYDTARVAQGDAVTVPGTATGVQSESTLAMDGNGRTLITWSSTQDGSADIFGRWFSAAGTPLGAEFKLNTVTADAQTASSLSVDASGRAVVAWQSQGQDGSGAGIYWREILADGTLGDPEVRVNTTTAGDQVRPSVAGNGGQAVVVWTGLDAGSSTGVFFQRQVLAGNQVPVITSLGGGASASVSVAENNAQVVTVTATDADLGAGQLVYSLAGGADAALFSIDAGTGVLRFLATPDRDAPQDADGNSIYDVMVQVSDGSATDTQAVAVTVTGVNDEVPRITSLGGGAVATVNVAETLTTVVTVTAADADLPAQPLVYTIVGGADAARFAIDAGTGLLRFVSAPDFEAPADADGNNLYDVIVRSSDGTWLDEQAITVRVMDVSSQLVVGTVADTNDTGLGGSFTIEQLNARMGTDGAVSLREALIAANNTPGLDTIRFAITGPAGGLGEYTLLMVSALPTITDAVVIDGASQPGSSAHPLIVLDGNGVSGHGITLGATADGSTVRALVIRGFGGDAIHIDAGSDNHVIIGNYLGSFNADGSDAGLARRNLSDGVESWGSNVRIGGATAAERNVIGGNAERGIYLDGVSTGTRVLGNHIGTDATGSVAVGNGWGVSLAGLSSLTIGGTAAGEGNVISGNTSGGLLATNLRVVVQGNTVGLDATGLAVLGNGGHGVEIRTVLGSLIGGSAPGAGNVLSGNAGAGLAFYVSATALSPHVAQGNLIGTDRSAALLRGNGAQGVLVSASNVQVGGTAAGEGNVIAGNGGAGIGMDAGSGGIYLGNSIHHHGAPGIDLGLDGPTANDAGDLDLGPNFLNNAPALATAVSNGSVSAVSGSLQVPVLTVGTARVEFFASAGPGAQGQRYLGSTLVTPVAGSASFTVSNLAGVADGEWVTATLTLGDVLSGTSEFSNALQVSWTNALPQITSNGGAASASLSVAENSTLVTTVTSQDADVPLQTLSFAIAGGADASRFTIDAATGVLRFVSPPDREHPGDADADAVYEVVVGVFDGVGGSDTQSLSITLTGINESPPVITSQGGAVSASINVVQLGQAVTTVVATDADLPAAPLNYSITGGADAALFTIDAGTGALRFLLPPVWAVPLDSDGDNVYQVQVSASDGQWSDSQFLSVVVVPSNVHAPSITSAASVDVLENTSTVLQVTAQDLDVPVQHLNFSLTGGADAALFEIDADTGVLRFLQAPDHEQPFDADQDHVYELTVQVGDGLFSAQQSLVVRVLDANDQQPVFVGGSSFAVNENTSAVTMLSATDGDATPPVGGLVYSLAGGADAAHFVLDASTGALSFAIAPDDEAPVDADADNRYDVVVQVSDGIFTAQRQLSVLVNDVNDNAPSFTGPAAWAMPENSFDIGLVAASDPDLPLGGSLSFSLAGGADAVWLRIDAASGLLSFISAPDHETPQDADADNIYQVRVQVSDGQLITWRDITVQVGNVNEAPQATGDRFVLDEDETLAGALTDLLGNDLDGDSPVLSMRLVQGPSHGTLSIQPDGSWTYQPLADFHGNDSFTYVASDGVLDSAAATVQLQINPVNDAPLMTAGVLGLEVGPEAQWTLAELSAQAVDAEGDALSVHIVQAPQHGQLSLDQAGVLRYQADPDFAGQDTWAYAVTDGLTHSQAKAVALSVSQAPQEPPENPPGNPPGTPVSPSLPEAVPPGPLPPFAPRSASILVPPPVLDGAEGGPSDVPSPDDALLSAAPTSSGQALSDGTGEPATDVSTALASDALSPLPPALPQDIAALPPPAQALAMPGLPSAPMLDFQIGVLKPPGDVLGSGSGALQLLERLNLDLNDGGRLTLPLQPVPSLNGGTLPTRIPFNGQSVEESRLAVLDSPVMQGSGVALSLGAVWWTARAAGLMTSMMVTVPAWRTIDPMPVMGGSVTPDAEGGEEGMSGNVTDEQSAMEAQAADMFSSVNVLQGETEGIG</sequence>
<dbReference type="Pfam" id="PF00028">
    <property type="entry name" value="Cadherin"/>
    <property type="match status" value="2"/>
</dbReference>
<gene>
    <name evidence="10" type="ORF">EIP75_16710</name>
</gene>
<dbReference type="InterPro" id="IPR015919">
    <property type="entry name" value="Cadherin-like_sf"/>
</dbReference>
<accession>A0A3R8S1E6</accession>
<feature type="compositionally biased region" description="Pro residues" evidence="8">
    <location>
        <begin position="2114"/>
        <end position="2128"/>
    </location>
</feature>
<dbReference type="RefSeq" id="WP_125244426.1">
    <property type="nucleotide sequence ID" value="NZ_RSED01000014.1"/>
</dbReference>
<dbReference type="PANTHER" id="PTHR24025:SF31">
    <property type="entry name" value="NEURAL-CADHERIN"/>
    <property type="match status" value="1"/>
</dbReference>
<dbReference type="InterPro" id="IPR012334">
    <property type="entry name" value="Pectin_lyas_fold"/>
</dbReference>
<evidence type="ECO:0000313" key="11">
    <source>
        <dbReference type="Proteomes" id="UP000269265"/>
    </source>
</evidence>
<keyword evidence="6" id="KW-1133">Transmembrane helix</keyword>
<evidence type="ECO:0000256" key="2">
    <source>
        <dbReference type="ARBA" id="ARBA00022692"/>
    </source>
</evidence>
<dbReference type="GO" id="GO:0005509">
    <property type="term" value="F:calcium ion binding"/>
    <property type="evidence" value="ECO:0007669"/>
    <property type="project" value="InterPro"/>
</dbReference>
<feature type="domain" description="Cadherin" evidence="9">
    <location>
        <begin position="655"/>
        <end position="758"/>
    </location>
</feature>
<dbReference type="InterPro" id="IPR020894">
    <property type="entry name" value="Cadherin_CS"/>
</dbReference>
<dbReference type="GO" id="GO:0007156">
    <property type="term" value="P:homophilic cell adhesion via plasma membrane adhesion molecules"/>
    <property type="evidence" value="ECO:0007669"/>
    <property type="project" value="InterPro"/>
</dbReference>
<proteinExistence type="predicted"/>
<dbReference type="GO" id="GO:0005886">
    <property type="term" value="C:plasma membrane"/>
    <property type="evidence" value="ECO:0007669"/>
    <property type="project" value="InterPro"/>
</dbReference>
<feature type="domain" description="Cadherin" evidence="9">
    <location>
        <begin position="1524"/>
        <end position="1615"/>
    </location>
</feature>
<evidence type="ECO:0000259" key="9">
    <source>
        <dbReference type="PROSITE" id="PS50268"/>
    </source>
</evidence>
<dbReference type="OrthoDB" id="6091599at2"/>
<feature type="region of interest" description="Disordered" evidence="8">
    <location>
        <begin position="2108"/>
        <end position="2198"/>
    </location>
</feature>
<dbReference type="CDD" id="cd11304">
    <property type="entry name" value="Cadherin_repeat"/>
    <property type="match status" value="7"/>
</dbReference>
<dbReference type="PROSITE" id="PS50268">
    <property type="entry name" value="CADHERIN_2"/>
    <property type="match status" value="7"/>
</dbReference>
<dbReference type="Proteomes" id="UP000269265">
    <property type="component" value="Unassembled WGS sequence"/>
</dbReference>
<evidence type="ECO:0000256" key="5">
    <source>
        <dbReference type="ARBA" id="ARBA00022889"/>
    </source>
</evidence>
<organism evidence="10 11">
    <name type="scientific">Aquabacterium soli</name>
    <dbReference type="NCBI Taxonomy" id="2493092"/>
    <lineage>
        <taxon>Bacteria</taxon>
        <taxon>Pseudomonadati</taxon>
        <taxon>Pseudomonadota</taxon>
        <taxon>Betaproteobacteria</taxon>
        <taxon>Burkholderiales</taxon>
        <taxon>Aquabacterium</taxon>
    </lineage>
</organism>
<evidence type="ECO:0000313" key="10">
    <source>
        <dbReference type="EMBL" id="RRS03132.1"/>
    </source>
</evidence>
<protein>
    <submittedName>
        <fullName evidence="10">DUF4347 domain-containing protein</fullName>
    </submittedName>
</protein>
<evidence type="ECO:0000256" key="1">
    <source>
        <dbReference type="ARBA" id="ARBA00004370"/>
    </source>
</evidence>
<keyword evidence="4" id="KW-0106">Calcium</keyword>
<dbReference type="PANTHER" id="PTHR24025">
    <property type="entry name" value="DESMOGLEIN FAMILY MEMBER"/>
    <property type="match status" value="1"/>
</dbReference>
<keyword evidence="5" id="KW-0130">Cell adhesion</keyword>
<dbReference type="Gene3D" id="2.60.40.2810">
    <property type="match status" value="2"/>
</dbReference>
<dbReference type="SUPFAM" id="SSF49313">
    <property type="entry name" value="Cadherin-like"/>
    <property type="match status" value="7"/>
</dbReference>
<comment type="caution">
    <text evidence="10">The sequence shown here is derived from an EMBL/GenBank/DDBJ whole genome shotgun (WGS) entry which is preliminary data.</text>
</comment>
<dbReference type="EMBL" id="RSED01000014">
    <property type="protein sequence ID" value="RRS03132.1"/>
    <property type="molecule type" value="Genomic_DNA"/>
</dbReference>
<evidence type="ECO:0000256" key="3">
    <source>
        <dbReference type="ARBA" id="ARBA00022737"/>
    </source>
</evidence>
<feature type="domain" description="Cadherin" evidence="9">
    <location>
        <begin position="1726"/>
        <end position="1823"/>
    </location>
</feature>
<keyword evidence="3" id="KW-0677">Repeat</keyword>
<feature type="compositionally biased region" description="Polar residues" evidence="8">
    <location>
        <begin position="2180"/>
        <end position="2189"/>
    </location>
</feature>
<dbReference type="Pfam" id="PF17963">
    <property type="entry name" value="Big_9"/>
    <property type="match status" value="2"/>
</dbReference>
<keyword evidence="2" id="KW-0812">Transmembrane</keyword>
<dbReference type="InterPro" id="IPR050971">
    <property type="entry name" value="Cadherin-domain_protein"/>
</dbReference>
<reference evidence="10 11" key="1">
    <citation type="submission" date="2018-12" db="EMBL/GenBank/DDBJ databases">
        <title>The whole draft genome of Aquabacterium sp. SJQ9.</title>
        <authorList>
            <person name="Sun L."/>
            <person name="Gao X."/>
            <person name="Chen W."/>
            <person name="Huang K."/>
        </authorList>
    </citation>
    <scope>NUCLEOTIDE SEQUENCE [LARGE SCALE GENOMIC DNA]</scope>
    <source>
        <strain evidence="10 11">SJQ9</strain>
    </source>
</reference>
<feature type="compositionally biased region" description="Pro residues" evidence="8">
    <location>
        <begin position="2136"/>
        <end position="2146"/>
    </location>
</feature>
<dbReference type="SMART" id="SM00112">
    <property type="entry name" value="CA"/>
    <property type="match status" value="7"/>
</dbReference>
<evidence type="ECO:0000256" key="8">
    <source>
        <dbReference type="SAM" id="MobiDB-lite"/>
    </source>
</evidence>
<name>A0A3R8S1E6_9BURK</name>
<feature type="domain" description="Cadherin" evidence="9">
    <location>
        <begin position="1615"/>
        <end position="1718"/>
    </location>
</feature>
<evidence type="ECO:0000256" key="7">
    <source>
        <dbReference type="ARBA" id="ARBA00023136"/>
    </source>
</evidence>
<keyword evidence="11" id="KW-1185">Reference proteome</keyword>
<comment type="subcellular location">
    <subcellularLocation>
        <location evidence="1">Membrane</location>
    </subcellularLocation>
</comment>
<dbReference type="Gene3D" id="2.60.40.60">
    <property type="entry name" value="Cadherins"/>
    <property type="match status" value="7"/>
</dbReference>
<evidence type="ECO:0000256" key="6">
    <source>
        <dbReference type="ARBA" id="ARBA00022989"/>
    </source>
</evidence>
<dbReference type="PROSITE" id="PS00232">
    <property type="entry name" value="CADHERIN_1"/>
    <property type="match status" value="1"/>
</dbReference>
<dbReference type="Pfam" id="PF14252">
    <property type="entry name" value="DUF4347"/>
    <property type="match status" value="1"/>
</dbReference>
<feature type="domain" description="Cadherin" evidence="9">
    <location>
        <begin position="1403"/>
        <end position="1507"/>
    </location>
</feature>
<dbReference type="Gene3D" id="2.160.20.10">
    <property type="entry name" value="Single-stranded right-handed beta-helix, Pectin lyase-like"/>
    <property type="match status" value="2"/>
</dbReference>
<dbReference type="InterPro" id="IPR010221">
    <property type="entry name" value="VCBS_dom"/>
</dbReference>
<feature type="domain" description="Cadherin" evidence="9">
    <location>
        <begin position="1838"/>
        <end position="1926"/>
    </location>
</feature>
<dbReference type="NCBIfam" id="TIGR01965">
    <property type="entry name" value="VCBS_repeat"/>
    <property type="match status" value="1"/>
</dbReference>